<keyword evidence="1" id="KW-0805">Transcription regulation</keyword>
<dbReference type="STRING" id="1140003.OMY_00315"/>
<dbReference type="EMBL" id="ASWO01000001">
    <property type="protein sequence ID" value="EOT87254.1"/>
    <property type="molecule type" value="Genomic_DNA"/>
</dbReference>
<evidence type="ECO:0000313" key="6">
    <source>
        <dbReference type="EMBL" id="EOT87254.1"/>
    </source>
</evidence>
<dbReference type="InterPro" id="IPR047640">
    <property type="entry name" value="RpiR-like"/>
</dbReference>
<organism evidence="6 7">
    <name type="scientific">Enterococcus sulfureus ATCC 49903</name>
    <dbReference type="NCBI Taxonomy" id="1140003"/>
    <lineage>
        <taxon>Bacteria</taxon>
        <taxon>Bacillati</taxon>
        <taxon>Bacillota</taxon>
        <taxon>Bacilli</taxon>
        <taxon>Lactobacillales</taxon>
        <taxon>Enterococcaceae</taxon>
        <taxon>Enterococcus</taxon>
    </lineage>
</organism>
<accession>S0P119</accession>
<dbReference type="InterPro" id="IPR001347">
    <property type="entry name" value="SIS_dom"/>
</dbReference>
<evidence type="ECO:0000259" key="4">
    <source>
        <dbReference type="PROSITE" id="PS51071"/>
    </source>
</evidence>
<name>S0P119_9ENTE</name>
<dbReference type="GO" id="GO:0003700">
    <property type="term" value="F:DNA-binding transcription factor activity"/>
    <property type="evidence" value="ECO:0007669"/>
    <property type="project" value="InterPro"/>
</dbReference>
<gene>
    <name evidence="6" type="ORF">I573_00310</name>
</gene>
<evidence type="ECO:0008006" key="8">
    <source>
        <dbReference type="Google" id="ProtNLM"/>
    </source>
</evidence>
<dbReference type="InterPro" id="IPR009057">
    <property type="entry name" value="Homeodomain-like_sf"/>
</dbReference>
<dbReference type="Gene3D" id="1.10.10.10">
    <property type="entry name" value="Winged helix-like DNA-binding domain superfamily/Winged helix DNA-binding domain"/>
    <property type="match status" value="1"/>
</dbReference>
<dbReference type="eggNOG" id="COG1737">
    <property type="taxonomic scope" value="Bacteria"/>
</dbReference>
<dbReference type="GO" id="GO:0003677">
    <property type="term" value="F:DNA binding"/>
    <property type="evidence" value="ECO:0007669"/>
    <property type="project" value="UniProtKB-KW"/>
</dbReference>
<dbReference type="GO" id="GO:0097367">
    <property type="term" value="F:carbohydrate derivative binding"/>
    <property type="evidence" value="ECO:0007669"/>
    <property type="project" value="InterPro"/>
</dbReference>
<evidence type="ECO:0000259" key="5">
    <source>
        <dbReference type="PROSITE" id="PS51464"/>
    </source>
</evidence>
<dbReference type="InterPro" id="IPR046348">
    <property type="entry name" value="SIS_dom_sf"/>
</dbReference>
<dbReference type="GO" id="GO:1901135">
    <property type="term" value="P:carbohydrate derivative metabolic process"/>
    <property type="evidence" value="ECO:0007669"/>
    <property type="project" value="InterPro"/>
</dbReference>
<proteinExistence type="predicted"/>
<feature type="domain" description="SIS" evidence="5">
    <location>
        <begin position="123"/>
        <end position="264"/>
    </location>
</feature>
<dbReference type="SUPFAM" id="SSF46689">
    <property type="entry name" value="Homeodomain-like"/>
    <property type="match status" value="1"/>
</dbReference>
<dbReference type="SUPFAM" id="SSF53697">
    <property type="entry name" value="SIS domain"/>
    <property type="match status" value="1"/>
</dbReference>
<keyword evidence="7" id="KW-1185">Reference proteome</keyword>
<keyword evidence="3" id="KW-0804">Transcription</keyword>
<reference evidence="6 7" key="1">
    <citation type="submission" date="2013-03" db="EMBL/GenBank/DDBJ databases">
        <title>The Genome Sequence of Enterococcus sulfureus ATCC_49903 (PacBio/Illumina hybrid assembly).</title>
        <authorList>
            <consortium name="The Broad Institute Genomics Platform"/>
            <consortium name="The Broad Institute Genome Sequencing Center for Infectious Disease"/>
            <person name="Earl A."/>
            <person name="Russ C."/>
            <person name="Gilmore M."/>
            <person name="Surin D."/>
            <person name="Walker B."/>
            <person name="Young S."/>
            <person name="Zeng Q."/>
            <person name="Gargeya S."/>
            <person name="Fitzgerald M."/>
            <person name="Haas B."/>
            <person name="Abouelleil A."/>
            <person name="Allen A.W."/>
            <person name="Alvarado L."/>
            <person name="Arachchi H.M."/>
            <person name="Berlin A.M."/>
            <person name="Chapman S.B."/>
            <person name="Gainer-Dewar J."/>
            <person name="Goldberg J."/>
            <person name="Griggs A."/>
            <person name="Gujja S."/>
            <person name="Hansen M."/>
            <person name="Howarth C."/>
            <person name="Imamovic A."/>
            <person name="Ireland A."/>
            <person name="Larimer J."/>
            <person name="McCowan C."/>
            <person name="Murphy C."/>
            <person name="Pearson M."/>
            <person name="Poon T.W."/>
            <person name="Priest M."/>
            <person name="Roberts A."/>
            <person name="Saif S."/>
            <person name="Shea T."/>
            <person name="Sisk P."/>
            <person name="Sykes S."/>
            <person name="Wortman J."/>
            <person name="Nusbaum C."/>
            <person name="Birren B."/>
        </authorList>
    </citation>
    <scope>NUCLEOTIDE SEQUENCE [LARGE SCALE GENOMIC DNA]</scope>
    <source>
        <strain evidence="6 7">ATCC 49903</strain>
    </source>
</reference>
<evidence type="ECO:0000313" key="7">
    <source>
        <dbReference type="Proteomes" id="UP000015961"/>
    </source>
</evidence>
<dbReference type="PANTHER" id="PTHR30514">
    <property type="entry name" value="GLUCOKINASE"/>
    <property type="match status" value="1"/>
</dbReference>
<keyword evidence="2" id="KW-0238">DNA-binding</keyword>
<evidence type="ECO:0000256" key="2">
    <source>
        <dbReference type="ARBA" id="ARBA00023125"/>
    </source>
</evidence>
<evidence type="ECO:0000256" key="1">
    <source>
        <dbReference type="ARBA" id="ARBA00023015"/>
    </source>
</evidence>
<sequence length="283" mass="31587">MSVFLRMESFKRTLSNSEEKIYDFVFAHPDQVVKMTAKEIADASGVSAPTVVRFSKKIGYDSLTDFKIQLSTELQTSKIQTTNYNDVDPNDSFYSIKEKISSNAQISLNETTSLLDETAFSKAITLLEHADVLFSFGVGASALSAQDIVHKWSRIGKVVCQEHDLHILLPQLINCKQQAILLVVSNSGKTPELLYLAQAAQQAKIPIITLTQFGPNPLADLATVSLQTARPTESINRSAATTSLLSQFLVIDTLFYLFISHFPHYQEAITTSRELIHDFNQWH</sequence>
<dbReference type="OrthoDB" id="370421at2"/>
<dbReference type="CDD" id="cd05013">
    <property type="entry name" value="SIS_RpiR"/>
    <property type="match status" value="1"/>
</dbReference>
<dbReference type="InterPro" id="IPR000281">
    <property type="entry name" value="HTH_RpiR"/>
</dbReference>
<dbReference type="PATRIC" id="fig|1140003.3.peg.309"/>
<evidence type="ECO:0000256" key="3">
    <source>
        <dbReference type="ARBA" id="ARBA00023163"/>
    </source>
</evidence>
<dbReference type="Proteomes" id="UP000015961">
    <property type="component" value="Unassembled WGS sequence"/>
</dbReference>
<dbReference type="Pfam" id="PF01380">
    <property type="entry name" value="SIS"/>
    <property type="match status" value="1"/>
</dbReference>
<dbReference type="AlphaFoldDB" id="S0P119"/>
<dbReference type="PANTHER" id="PTHR30514:SF10">
    <property type="entry name" value="MURR_RPIR FAMILY TRANSCRIPTIONAL REGULATOR"/>
    <property type="match status" value="1"/>
</dbReference>
<dbReference type="PROSITE" id="PS51071">
    <property type="entry name" value="HTH_RPIR"/>
    <property type="match status" value="1"/>
</dbReference>
<dbReference type="Pfam" id="PF01418">
    <property type="entry name" value="HTH_6"/>
    <property type="match status" value="1"/>
</dbReference>
<dbReference type="PROSITE" id="PS51464">
    <property type="entry name" value="SIS"/>
    <property type="match status" value="1"/>
</dbReference>
<feature type="domain" description="HTH rpiR-type" evidence="4">
    <location>
        <begin position="1"/>
        <end position="77"/>
    </location>
</feature>
<dbReference type="InterPro" id="IPR036388">
    <property type="entry name" value="WH-like_DNA-bd_sf"/>
</dbReference>
<dbReference type="InterPro" id="IPR035472">
    <property type="entry name" value="RpiR-like_SIS"/>
</dbReference>
<protein>
    <recommendedName>
        <fullName evidence="8">RpiR family transcriptional regulator</fullName>
    </recommendedName>
</protein>
<dbReference type="RefSeq" id="WP_016184806.1">
    <property type="nucleotide sequence ID" value="NZ_ASWO01000001.1"/>
</dbReference>
<comment type="caution">
    <text evidence="6">The sequence shown here is derived from an EMBL/GenBank/DDBJ whole genome shotgun (WGS) entry which is preliminary data.</text>
</comment>
<dbReference type="Gene3D" id="3.40.50.10490">
    <property type="entry name" value="Glucose-6-phosphate isomerase like protein, domain 1"/>
    <property type="match status" value="1"/>
</dbReference>